<dbReference type="HOGENOM" id="CLU_1844245_0_0_4"/>
<dbReference type="EMBL" id="CP002417">
    <property type="protein sequence ID" value="ADU35666.1"/>
    <property type="molecule type" value="Genomic_DNA"/>
</dbReference>
<reference evidence="3" key="1">
    <citation type="submission" date="2010-12" db="EMBL/GenBank/DDBJ databases">
        <title>Complete sequence of Variovorax paradoxus EPS.</title>
        <authorList>
            <consortium name="US DOE Joint Genome Institute"/>
            <person name="Lucas S."/>
            <person name="Copeland A."/>
            <person name="Lapidus A."/>
            <person name="Cheng J.-F."/>
            <person name="Goodwin L."/>
            <person name="Pitluck S."/>
            <person name="Teshima H."/>
            <person name="Detter J.C."/>
            <person name="Han C."/>
            <person name="Tapia R."/>
            <person name="Land M."/>
            <person name="Hauser L."/>
            <person name="Kyrpides N."/>
            <person name="Ivanova N."/>
            <person name="Ovchinnikova G."/>
            <person name="Orwin P."/>
            <person name="Han J.-I.G."/>
            <person name="Woyke T."/>
        </authorList>
    </citation>
    <scope>NUCLEOTIDE SEQUENCE [LARGE SCALE GENOMIC DNA]</scope>
    <source>
        <strain evidence="3">EPS</strain>
    </source>
</reference>
<evidence type="ECO:0000256" key="1">
    <source>
        <dbReference type="SAM" id="SignalP"/>
    </source>
</evidence>
<evidence type="ECO:0000313" key="2">
    <source>
        <dbReference type="EMBL" id="ADU35666.1"/>
    </source>
</evidence>
<dbReference type="KEGG" id="vpe:Varpa_1451"/>
<dbReference type="OrthoDB" id="8850629at2"/>
<feature type="signal peptide" evidence="1">
    <location>
        <begin position="1"/>
        <end position="28"/>
    </location>
</feature>
<dbReference type="RefSeq" id="WP_013539909.1">
    <property type="nucleotide sequence ID" value="NC_014931.1"/>
</dbReference>
<feature type="chain" id="PRO_5003213494" description="TonB-dependent receptor" evidence="1">
    <location>
        <begin position="29"/>
        <end position="139"/>
    </location>
</feature>
<accession>E6V1L0</accession>
<proteinExistence type="predicted"/>
<evidence type="ECO:0008006" key="4">
    <source>
        <dbReference type="Google" id="ProtNLM"/>
    </source>
</evidence>
<organism evidence="2 3">
    <name type="scientific">Variovorax paradoxus (strain EPS)</name>
    <dbReference type="NCBI Taxonomy" id="595537"/>
    <lineage>
        <taxon>Bacteria</taxon>
        <taxon>Pseudomonadati</taxon>
        <taxon>Pseudomonadota</taxon>
        <taxon>Betaproteobacteria</taxon>
        <taxon>Burkholderiales</taxon>
        <taxon>Comamonadaceae</taxon>
        <taxon>Variovorax</taxon>
    </lineage>
</organism>
<gene>
    <name evidence="2" type="ordered locus">Varpa_1451</name>
</gene>
<dbReference type="Proteomes" id="UP000008917">
    <property type="component" value="Chromosome"/>
</dbReference>
<reference evidence="2 3" key="2">
    <citation type="journal article" date="2013" name="Genome Announc.">
        <title>Genome of the Root-Associated Plant Growth-Promoting Bacterium Variovorax paradoxus Strain EPS.</title>
        <authorList>
            <person name="Han J.I."/>
            <person name="Spain J.C."/>
            <person name="Leadbetter J.R."/>
            <person name="Ovchinnikova G."/>
            <person name="Goodwin L.A."/>
            <person name="Han C.S."/>
            <person name="Woyke T."/>
            <person name="Davenport K.W."/>
            <person name="Orwin P.M."/>
        </authorList>
    </citation>
    <scope>NUCLEOTIDE SEQUENCE [LARGE SCALE GENOMIC DNA]</scope>
    <source>
        <strain evidence="2 3">EPS</strain>
    </source>
</reference>
<evidence type="ECO:0000313" key="3">
    <source>
        <dbReference type="Proteomes" id="UP000008917"/>
    </source>
</evidence>
<name>E6V1L0_VARPE</name>
<dbReference type="AlphaFoldDB" id="E6V1L0"/>
<protein>
    <recommendedName>
        <fullName evidence="4">TonB-dependent receptor</fullName>
    </recommendedName>
</protein>
<sequence>MIFQFIFPRKTLAFCLGTLLLGASSAHAVEATAPQSSEQNVLVETLLAPARAERVRVEETGAYGVDMRDVKRHLAAGLKTDMGLFPRSEARSFLDGGVKMDYQVARPAIDRPFGNERALVELPKVSSAFQRAIRSISTN</sequence>
<keyword evidence="1" id="KW-0732">Signal</keyword>